<evidence type="ECO:0000313" key="3">
    <source>
        <dbReference type="EMBL" id="KDQ56792.1"/>
    </source>
</evidence>
<dbReference type="SUPFAM" id="SSF51735">
    <property type="entry name" value="NAD(P)-binding Rossmann-fold domains"/>
    <property type="match status" value="1"/>
</dbReference>
<sequence>MSDQGVLVWFITGTSSGFGNRLVHTVLGRGDKVIATTRSLATLPILDSTSQNQMIFM</sequence>
<dbReference type="HOGENOM" id="CLU_2996788_0_0_1"/>
<dbReference type="OrthoDB" id="1274115at2759"/>
<dbReference type="InterPro" id="IPR051911">
    <property type="entry name" value="SDR_oxidoreductase"/>
</dbReference>
<gene>
    <name evidence="3" type="ORF">JAAARDRAFT_301466</name>
</gene>
<keyword evidence="2" id="KW-0560">Oxidoreductase</keyword>
<dbReference type="InterPro" id="IPR036291">
    <property type="entry name" value="NAD(P)-bd_dom_sf"/>
</dbReference>
<dbReference type="Gene3D" id="3.40.50.720">
    <property type="entry name" value="NAD(P)-binding Rossmann-like Domain"/>
    <property type="match status" value="1"/>
</dbReference>
<comment type="similarity">
    <text evidence="1">Belongs to the short-chain dehydrogenases/reductases (SDR) family.</text>
</comment>
<protein>
    <recommendedName>
        <fullName evidence="5">NAD(P)-binding domain-containing protein</fullName>
    </recommendedName>
</protein>
<organism evidence="3 4">
    <name type="scientific">Jaapia argillacea MUCL 33604</name>
    <dbReference type="NCBI Taxonomy" id="933084"/>
    <lineage>
        <taxon>Eukaryota</taxon>
        <taxon>Fungi</taxon>
        <taxon>Dikarya</taxon>
        <taxon>Basidiomycota</taxon>
        <taxon>Agaricomycotina</taxon>
        <taxon>Agaricomycetes</taxon>
        <taxon>Agaricomycetidae</taxon>
        <taxon>Jaapiales</taxon>
        <taxon>Jaapiaceae</taxon>
        <taxon>Jaapia</taxon>
    </lineage>
</organism>
<keyword evidence="4" id="KW-1185">Reference proteome</keyword>
<dbReference type="AlphaFoldDB" id="A0A067PZV4"/>
<dbReference type="EMBL" id="KL197721">
    <property type="protein sequence ID" value="KDQ56792.1"/>
    <property type="molecule type" value="Genomic_DNA"/>
</dbReference>
<reference evidence="4" key="1">
    <citation type="journal article" date="2014" name="Proc. Natl. Acad. Sci. U.S.A.">
        <title>Extensive sampling of basidiomycete genomes demonstrates inadequacy of the white-rot/brown-rot paradigm for wood decay fungi.</title>
        <authorList>
            <person name="Riley R."/>
            <person name="Salamov A.A."/>
            <person name="Brown D.W."/>
            <person name="Nagy L.G."/>
            <person name="Floudas D."/>
            <person name="Held B.W."/>
            <person name="Levasseur A."/>
            <person name="Lombard V."/>
            <person name="Morin E."/>
            <person name="Otillar R."/>
            <person name="Lindquist E.A."/>
            <person name="Sun H."/>
            <person name="LaButti K.M."/>
            <person name="Schmutz J."/>
            <person name="Jabbour D."/>
            <person name="Luo H."/>
            <person name="Baker S.E."/>
            <person name="Pisabarro A.G."/>
            <person name="Walton J.D."/>
            <person name="Blanchette R.A."/>
            <person name="Henrissat B."/>
            <person name="Martin F."/>
            <person name="Cullen D."/>
            <person name="Hibbett D.S."/>
            <person name="Grigoriev I.V."/>
        </authorList>
    </citation>
    <scope>NUCLEOTIDE SEQUENCE [LARGE SCALE GENOMIC DNA]</scope>
    <source>
        <strain evidence="4">MUCL 33604</strain>
    </source>
</reference>
<evidence type="ECO:0008006" key="5">
    <source>
        <dbReference type="Google" id="ProtNLM"/>
    </source>
</evidence>
<proteinExistence type="inferred from homology"/>
<dbReference type="InParanoid" id="A0A067PZV4"/>
<dbReference type="PANTHER" id="PTHR43976">
    <property type="entry name" value="SHORT CHAIN DEHYDROGENASE"/>
    <property type="match status" value="1"/>
</dbReference>
<evidence type="ECO:0000256" key="1">
    <source>
        <dbReference type="ARBA" id="ARBA00006484"/>
    </source>
</evidence>
<evidence type="ECO:0000256" key="2">
    <source>
        <dbReference type="ARBA" id="ARBA00023002"/>
    </source>
</evidence>
<evidence type="ECO:0000313" key="4">
    <source>
        <dbReference type="Proteomes" id="UP000027265"/>
    </source>
</evidence>
<dbReference type="GO" id="GO:0016491">
    <property type="term" value="F:oxidoreductase activity"/>
    <property type="evidence" value="ECO:0007669"/>
    <property type="project" value="UniProtKB-KW"/>
</dbReference>
<accession>A0A067PZV4</accession>
<name>A0A067PZV4_9AGAM</name>
<dbReference type="Proteomes" id="UP000027265">
    <property type="component" value="Unassembled WGS sequence"/>
</dbReference>
<dbReference type="PANTHER" id="PTHR43976:SF16">
    <property type="entry name" value="SHORT-CHAIN DEHYDROGENASE_REDUCTASE FAMILY PROTEIN"/>
    <property type="match status" value="1"/>
</dbReference>